<proteinExistence type="predicted"/>
<dbReference type="EMBL" id="JABEPP010000006">
    <property type="protein sequence ID" value="NNM74664.1"/>
    <property type="molecule type" value="Genomic_DNA"/>
</dbReference>
<evidence type="ECO:0000313" key="3">
    <source>
        <dbReference type="Proteomes" id="UP000564885"/>
    </source>
</evidence>
<evidence type="ECO:0000256" key="1">
    <source>
        <dbReference type="SAM" id="MobiDB-lite"/>
    </source>
</evidence>
<sequence length="121" mass="12615">MADQGKTDNLKSFDAYRDENGQFMGQDAPTDLARPGELQRRLNSDPGWEAETARVASGRPRLDSVEGGSIETSDQTAAETPPENIARISDAAGDAGGPKLAGESPAAKEAIERATSGLGKA</sequence>
<organism evidence="2 3">
    <name type="scientific">Enterovirga aerilata</name>
    <dbReference type="NCBI Taxonomy" id="2730920"/>
    <lineage>
        <taxon>Bacteria</taxon>
        <taxon>Pseudomonadati</taxon>
        <taxon>Pseudomonadota</taxon>
        <taxon>Alphaproteobacteria</taxon>
        <taxon>Hyphomicrobiales</taxon>
        <taxon>Methylobacteriaceae</taxon>
        <taxon>Enterovirga</taxon>
    </lineage>
</organism>
<protein>
    <submittedName>
        <fullName evidence="2">Uncharacterized protein</fullName>
    </submittedName>
</protein>
<keyword evidence="3" id="KW-1185">Reference proteome</keyword>
<gene>
    <name evidence="2" type="ORF">HJG44_20090</name>
</gene>
<dbReference type="RefSeq" id="WP_171220123.1">
    <property type="nucleotide sequence ID" value="NZ_JABEPP010000006.1"/>
</dbReference>
<dbReference type="AlphaFoldDB" id="A0A849I9Y9"/>
<accession>A0A849I9Y9</accession>
<feature type="compositionally biased region" description="Basic and acidic residues" evidence="1">
    <location>
        <begin position="1"/>
        <end position="20"/>
    </location>
</feature>
<comment type="caution">
    <text evidence="2">The sequence shown here is derived from an EMBL/GenBank/DDBJ whole genome shotgun (WGS) entry which is preliminary data.</text>
</comment>
<feature type="region of interest" description="Disordered" evidence="1">
    <location>
        <begin position="1"/>
        <end position="121"/>
    </location>
</feature>
<reference evidence="2 3" key="1">
    <citation type="submission" date="2020-04" db="EMBL/GenBank/DDBJ databases">
        <title>Enterovirga sp. isolate from soil.</title>
        <authorList>
            <person name="Chea S."/>
            <person name="Kim D.-U."/>
        </authorList>
    </citation>
    <scope>NUCLEOTIDE SEQUENCE [LARGE SCALE GENOMIC DNA]</scope>
    <source>
        <strain evidence="2 3">DB1703</strain>
    </source>
</reference>
<name>A0A849I9Y9_9HYPH</name>
<evidence type="ECO:0000313" key="2">
    <source>
        <dbReference type="EMBL" id="NNM74664.1"/>
    </source>
</evidence>
<dbReference type="Proteomes" id="UP000564885">
    <property type="component" value="Unassembled WGS sequence"/>
</dbReference>